<dbReference type="Pfam" id="PF04616">
    <property type="entry name" value="Glyco_hydro_43"/>
    <property type="match status" value="1"/>
</dbReference>
<dbReference type="RefSeq" id="WP_217794862.1">
    <property type="nucleotide sequence ID" value="NZ_JAHSPG010000018.1"/>
</dbReference>
<feature type="domain" description="F5/8 type C" evidence="5">
    <location>
        <begin position="328"/>
        <end position="478"/>
    </location>
</feature>
<dbReference type="AlphaFoldDB" id="A0A9E2SE64"/>
<evidence type="ECO:0000256" key="3">
    <source>
        <dbReference type="RuleBase" id="RU361187"/>
    </source>
</evidence>
<keyword evidence="1 3" id="KW-0378">Hydrolase</keyword>
<dbReference type="PANTHER" id="PTHR42812">
    <property type="entry name" value="BETA-XYLOSIDASE"/>
    <property type="match status" value="1"/>
</dbReference>
<keyword evidence="2 3" id="KW-0326">Glycosidase</keyword>
<feature type="signal peptide" evidence="4">
    <location>
        <begin position="1"/>
        <end position="19"/>
    </location>
</feature>
<evidence type="ECO:0000313" key="7">
    <source>
        <dbReference type="Proteomes" id="UP000812270"/>
    </source>
</evidence>
<dbReference type="InterPro" id="IPR006710">
    <property type="entry name" value="Glyco_hydro_43"/>
</dbReference>
<comment type="similarity">
    <text evidence="3">Belongs to the glycosyl hydrolase 43 family.</text>
</comment>
<keyword evidence="4" id="KW-0732">Signal</keyword>
<comment type="caution">
    <text evidence="6">The sequence shown here is derived from an EMBL/GenBank/DDBJ whole genome shotgun (WGS) entry which is preliminary data.</text>
</comment>
<organism evidence="6 7">
    <name type="scientific">Pinibacter aurantiacus</name>
    <dbReference type="NCBI Taxonomy" id="2851599"/>
    <lineage>
        <taxon>Bacteria</taxon>
        <taxon>Pseudomonadati</taxon>
        <taxon>Bacteroidota</taxon>
        <taxon>Chitinophagia</taxon>
        <taxon>Chitinophagales</taxon>
        <taxon>Chitinophagaceae</taxon>
        <taxon>Pinibacter</taxon>
    </lineage>
</organism>
<dbReference type="Pfam" id="PF00754">
    <property type="entry name" value="F5_F8_type_C"/>
    <property type="match status" value="1"/>
</dbReference>
<evidence type="ECO:0000256" key="1">
    <source>
        <dbReference type="ARBA" id="ARBA00022801"/>
    </source>
</evidence>
<dbReference type="Proteomes" id="UP000812270">
    <property type="component" value="Unassembled WGS sequence"/>
</dbReference>
<name>A0A9E2SE64_9BACT</name>
<feature type="chain" id="PRO_5038812605" evidence="4">
    <location>
        <begin position="20"/>
        <end position="570"/>
    </location>
</feature>
<evidence type="ECO:0000259" key="5">
    <source>
        <dbReference type="PROSITE" id="PS50022"/>
    </source>
</evidence>
<dbReference type="InterPro" id="IPR000421">
    <property type="entry name" value="FA58C"/>
</dbReference>
<evidence type="ECO:0000313" key="6">
    <source>
        <dbReference type="EMBL" id="MBV4360462.1"/>
    </source>
</evidence>
<dbReference type="GO" id="GO:0004553">
    <property type="term" value="F:hydrolase activity, hydrolyzing O-glycosyl compounds"/>
    <property type="evidence" value="ECO:0007669"/>
    <property type="project" value="InterPro"/>
</dbReference>
<protein>
    <submittedName>
        <fullName evidence="6">Family 43 glycosylhydrolase</fullName>
    </submittedName>
</protein>
<dbReference type="InterPro" id="IPR051795">
    <property type="entry name" value="Glycosyl_Hydrlase_43"/>
</dbReference>
<proteinExistence type="inferred from homology"/>
<accession>A0A9E2SE64</accession>
<gene>
    <name evidence="6" type="ORF">KTO63_25080</name>
</gene>
<dbReference type="PROSITE" id="PS50022">
    <property type="entry name" value="FA58C_3"/>
    <property type="match status" value="1"/>
</dbReference>
<evidence type="ECO:0000256" key="2">
    <source>
        <dbReference type="ARBA" id="ARBA00023295"/>
    </source>
</evidence>
<evidence type="ECO:0000256" key="4">
    <source>
        <dbReference type="SAM" id="SignalP"/>
    </source>
</evidence>
<dbReference type="PANTHER" id="PTHR42812:SF12">
    <property type="entry name" value="BETA-XYLOSIDASE-RELATED"/>
    <property type="match status" value="1"/>
</dbReference>
<reference evidence="6" key="1">
    <citation type="submission" date="2021-06" db="EMBL/GenBank/DDBJ databases">
        <authorList>
            <person name="Huq M.A."/>
        </authorList>
    </citation>
    <scope>NUCLEOTIDE SEQUENCE</scope>
    <source>
        <strain evidence="6">MAH-26</strain>
    </source>
</reference>
<dbReference type="GO" id="GO:0005975">
    <property type="term" value="P:carbohydrate metabolic process"/>
    <property type="evidence" value="ECO:0007669"/>
    <property type="project" value="InterPro"/>
</dbReference>
<sequence>MKSIFFILGAMVVFSNTHAQGKTPATTICNPVNLSYRFCLDTPSRREAADPSMILFKGEYYLFASKSGGYFHSTDLVKWDLIKSNILPLEDYAPTAVVVDDEIYFNASGNASHKIYKTKDPKTDSWELVTDKFPISTTDPMLFLDDDHRLYYYYGCSDKEPLHAVELDLHNNLQPIGKAVNTIYANTAKYGWERPGDYNDGTAAPWMEGSWMNKYNGKYYLQYACPGTQFKSYADGLYVSDKPLGPFVLSKNNPFAYKPEGFATGAGHGSTFKDKYGNYWHIGTVTISVKHMFERRLSLFPVFFDKDGEMTAYTGFGDYPMLVPSKKITKPAELFPGWMLLSYNKKVTTSSSLNDHQPQAATDEDIRTWWSAATNSKGEFITVDLGSVETAQAIQINFAEQNTSILGRTENMAYQYNLEYSADNKNWKTIVDKSQNNADAPHDYIQLQSPLQLRYVRLTNIQVPSGKFAVSDLRVFGKANVKAAKEVISFNIERDKDRAIVRLTWNKDVNATGHNIRFGTDKNKLYENYIVYGKNEIIIRSLNADLPYYFSIDAFNEAGVVSGGGVKEVR</sequence>
<keyword evidence="7" id="KW-1185">Reference proteome</keyword>
<dbReference type="EMBL" id="JAHSPG010000018">
    <property type="protein sequence ID" value="MBV4360462.1"/>
    <property type="molecule type" value="Genomic_DNA"/>
</dbReference>
<dbReference type="CDD" id="cd08982">
    <property type="entry name" value="GH43-like"/>
    <property type="match status" value="1"/>
</dbReference>